<proteinExistence type="predicted"/>
<dbReference type="Pfam" id="PF04286">
    <property type="entry name" value="DUF445"/>
    <property type="match status" value="1"/>
</dbReference>
<protein>
    <submittedName>
        <fullName evidence="2">DUF445 domain-containing protein</fullName>
    </submittedName>
</protein>
<feature type="transmembrane region" description="Helical" evidence="1">
    <location>
        <begin position="45"/>
        <end position="64"/>
    </location>
</feature>
<dbReference type="PANTHER" id="PTHR38442:SF1">
    <property type="entry name" value="INNER MEMBRANE PROTEIN"/>
    <property type="match status" value="1"/>
</dbReference>
<keyword evidence="1" id="KW-0472">Membrane</keyword>
<dbReference type="PANTHER" id="PTHR38442">
    <property type="entry name" value="INNER MEMBRANE PROTEIN-RELATED"/>
    <property type="match status" value="1"/>
</dbReference>
<organism evidence="2 3">
    <name type="scientific">Megasphaera hexanoica</name>
    <dbReference type="NCBI Taxonomy" id="1675036"/>
    <lineage>
        <taxon>Bacteria</taxon>
        <taxon>Bacillati</taxon>
        <taxon>Bacillota</taxon>
        <taxon>Negativicutes</taxon>
        <taxon>Veillonellales</taxon>
        <taxon>Veillonellaceae</taxon>
        <taxon>Megasphaera</taxon>
    </lineage>
</organism>
<evidence type="ECO:0000313" key="2">
    <source>
        <dbReference type="EMBL" id="NME27302.1"/>
    </source>
</evidence>
<accession>A0A848BNI4</accession>
<feature type="transmembrane region" description="Helical" evidence="1">
    <location>
        <begin position="400"/>
        <end position="420"/>
    </location>
</feature>
<feature type="transmembrane region" description="Helical" evidence="1">
    <location>
        <begin position="15"/>
        <end position="33"/>
    </location>
</feature>
<dbReference type="AlphaFoldDB" id="A0A848BNI4"/>
<evidence type="ECO:0000256" key="1">
    <source>
        <dbReference type="SAM" id="Phobius"/>
    </source>
</evidence>
<dbReference type="Proteomes" id="UP000591071">
    <property type="component" value="Unassembled WGS sequence"/>
</dbReference>
<evidence type="ECO:0000313" key="3">
    <source>
        <dbReference type="Proteomes" id="UP000591071"/>
    </source>
</evidence>
<keyword evidence="1" id="KW-0812">Transmembrane</keyword>
<dbReference type="InterPro" id="IPR007383">
    <property type="entry name" value="DUF445"/>
</dbReference>
<keyword evidence="1" id="KW-1133">Transmembrane helix</keyword>
<sequence length="424" mass="48367">MTQFETTTGQTRSHIANYILIIAALLLLFSYPFRDLFWGGLIMHLSGAALIGGLADWYAVTALFRRPLGISFKTALIPSSKERIAETARHMIESEILTVPNMYHVLKHHPVLEAGLSYLHTEKGFQSAERVLGHVLNTFLYTLDMKKIVDAFSDMGADAIEKIRIAPIMGKALKTGLVGEAGNDFLDFLICTLESMTRSETAKRYMADIYRESLRQYEHRNFVYALIVKAALASDMFSPERVAANLQEKFLAVLQEAKKPDSEERKKALQFIWQQAEQLEVNPVWQERLESYKMRLFHHVVSRPDMKEAWQRYVQDPDRQNRICRAAATYAIERLEGWKSSDLQVEQMNRMVLALAAKELKRLQNWFGATAEKEILAYDSQELADALESRVWYDLQMIRVNGSLVGAVLGACIFLAMYALKGGW</sequence>
<dbReference type="EMBL" id="JABAFG010000002">
    <property type="protein sequence ID" value="NME27302.1"/>
    <property type="molecule type" value="Genomic_DNA"/>
</dbReference>
<name>A0A848BNI4_9FIRM</name>
<dbReference type="RefSeq" id="WP_059076465.1">
    <property type="nucleotide sequence ID" value="NZ_JABAFG010000002.1"/>
</dbReference>
<reference evidence="2 3" key="1">
    <citation type="submission" date="2020-04" db="EMBL/GenBank/DDBJ databases">
        <authorList>
            <person name="Hitch T.C.A."/>
            <person name="Wylensek D."/>
            <person name="Clavel T."/>
        </authorList>
    </citation>
    <scope>NUCLEOTIDE SEQUENCE [LARGE SCALE GENOMIC DNA]</scope>
    <source>
        <strain evidence="2 3">Oil-RF-744-FAT-WT-6-1</strain>
    </source>
</reference>
<comment type="caution">
    <text evidence="2">The sequence shown here is derived from an EMBL/GenBank/DDBJ whole genome shotgun (WGS) entry which is preliminary data.</text>
</comment>
<gene>
    <name evidence="2" type="ORF">HF872_01475</name>
</gene>
<dbReference type="GO" id="GO:0005886">
    <property type="term" value="C:plasma membrane"/>
    <property type="evidence" value="ECO:0007669"/>
    <property type="project" value="TreeGrafter"/>
</dbReference>